<keyword evidence="8" id="KW-1185">Reference proteome</keyword>
<dbReference type="InterPro" id="IPR018117">
    <property type="entry name" value="C5_DNA_meth_AS"/>
</dbReference>
<dbReference type="Gene3D" id="3.90.120.10">
    <property type="entry name" value="DNA Methylase, subunit A, domain 2"/>
    <property type="match status" value="1"/>
</dbReference>
<dbReference type="OrthoDB" id="5033at2157"/>
<evidence type="ECO:0000256" key="2">
    <source>
        <dbReference type="ARBA" id="ARBA00022603"/>
    </source>
</evidence>
<evidence type="ECO:0000313" key="7">
    <source>
        <dbReference type="EMBL" id="SFR35850.1"/>
    </source>
</evidence>
<comment type="similarity">
    <text evidence="5">Belongs to the class I-like SAM-binding methyltransferase superfamily. C5-methyltransferase family.</text>
</comment>
<evidence type="ECO:0000256" key="1">
    <source>
        <dbReference type="ARBA" id="ARBA00011975"/>
    </source>
</evidence>
<dbReference type="Proteomes" id="UP000198531">
    <property type="component" value="Unassembled WGS sequence"/>
</dbReference>
<sequence length="388" mass="43628">MSGEAHRLVDLFSGLGGLSLGLEQPDRLNGIGDLKYEGLTTPGNGFRTVLAVDNNEDAAATVEHHFPDAEVINEDITQIESFTEWSDADVVVGGPPCQGFSNLNSTKTDELDDDRNQLWEEFMRTVNDIQPDLFLIENVPRFLDSKEGSEVVAQAEEMGYNTVVDRLWAHKYGVPQRRHRAFIIGSRLGTPVFPATTSEPVRTVRDAIADLPTKPNNENWHNTRNFSEKTIKRMEAVPEGGNRFDIPEELLPECWKGYESGGTDLFGRLWMDEPAVTIRTGFHKPMKGRHLHPSENRAITLREGARLQTIPDDYTIQGRQHQWRVAQQIGNAVPPKLAYHLGWAIEAHLQGLEGGLRVEAEEEDDPFAWPERVAQDELEDHVKRPAKA</sequence>
<dbReference type="EMBL" id="FOYT01000001">
    <property type="protein sequence ID" value="SFR35850.1"/>
    <property type="molecule type" value="Genomic_DNA"/>
</dbReference>
<dbReference type="STRING" id="553469.SAMN04487947_0381"/>
<dbReference type="PROSITE" id="PS00094">
    <property type="entry name" value="C5_MTASE_1"/>
    <property type="match status" value="1"/>
</dbReference>
<dbReference type="RefSeq" id="WP_089804069.1">
    <property type="nucleotide sequence ID" value="NZ_FOYT01000001.1"/>
</dbReference>
<dbReference type="GO" id="GO:0003677">
    <property type="term" value="F:DNA binding"/>
    <property type="evidence" value="ECO:0007669"/>
    <property type="project" value="TreeGrafter"/>
</dbReference>
<feature type="region of interest" description="Disordered" evidence="6">
    <location>
        <begin position="361"/>
        <end position="388"/>
    </location>
</feature>
<gene>
    <name evidence="7" type="ORF">SAMN04487947_0381</name>
</gene>
<name>A0A1I6G129_9EURY</name>
<dbReference type="InterPro" id="IPR031303">
    <property type="entry name" value="C5_meth_CS"/>
</dbReference>
<accession>A0A1I6G129</accession>
<protein>
    <recommendedName>
        <fullName evidence="1">DNA (cytosine-5-)-methyltransferase</fullName>
        <ecNumber evidence="1">2.1.1.37</ecNumber>
    </recommendedName>
</protein>
<evidence type="ECO:0000256" key="3">
    <source>
        <dbReference type="ARBA" id="ARBA00022679"/>
    </source>
</evidence>
<dbReference type="GO" id="GO:0032259">
    <property type="term" value="P:methylation"/>
    <property type="evidence" value="ECO:0007669"/>
    <property type="project" value="UniProtKB-KW"/>
</dbReference>
<organism evidence="7 8">
    <name type="scientific">Halogeometricum rufum</name>
    <dbReference type="NCBI Taxonomy" id="553469"/>
    <lineage>
        <taxon>Archaea</taxon>
        <taxon>Methanobacteriati</taxon>
        <taxon>Methanobacteriota</taxon>
        <taxon>Stenosarchaea group</taxon>
        <taxon>Halobacteria</taxon>
        <taxon>Halobacteriales</taxon>
        <taxon>Haloferacaceae</taxon>
        <taxon>Halogeometricum</taxon>
    </lineage>
</organism>
<evidence type="ECO:0000256" key="5">
    <source>
        <dbReference type="RuleBase" id="RU000416"/>
    </source>
</evidence>
<keyword evidence="3 7" id="KW-0808">Transferase</keyword>
<reference evidence="8" key="1">
    <citation type="submission" date="2016-10" db="EMBL/GenBank/DDBJ databases">
        <authorList>
            <person name="Varghese N."/>
            <person name="Submissions S."/>
        </authorList>
    </citation>
    <scope>NUCLEOTIDE SEQUENCE [LARGE SCALE GENOMIC DNA]</scope>
    <source>
        <strain evidence="8">CGMCC 1.7736</strain>
    </source>
</reference>
<keyword evidence="2 7" id="KW-0489">Methyltransferase</keyword>
<dbReference type="AlphaFoldDB" id="A0A1I6G129"/>
<dbReference type="NCBIfam" id="TIGR00675">
    <property type="entry name" value="dcm"/>
    <property type="match status" value="1"/>
</dbReference>
<dbReference type="SUPFAM" id="SSF53335">
    <property type="entry name" value="S-adenosyl-L-methionine-dependent methyltransferases"/>
    <property type="match status" value="1"/>
</dbReference>
<evidence type="ECO:0000256" key="6">
    <source>
        <dbReference type="SAM" id="MobiDB-lite"/>
    </source>
</evidence>
<dbReference type="InterPro" id="IPR050390">
    <property type="entry name" value="C5-Methyltransferase"/>
</dbReference>
<keyword evidence="4" id="KW-0949">S-adenosyl-L-methionine</keyword>
<dbReference type="GO" id="GO:0003886">
    <property type="term" value="F:DNA (cytosine-5-)-methyltransferase activity"/>
    <property type="evidence" value="ECO:0007669"/>
    <property type="project" value="UniProtKB-EC"/>
</dbReference>
<evidence type="ECO:0000313" key="8">
    <source>
        <dbReference type="Proteomes" id="UP000198531"/>
    </source>
</evidence>
<dbReference type="PRINTS" id="PR00105">
    <property type="entry name" value="C5METTRFRASE"/>
</dbReference>
<dbReference type="EC" id="2.1.1.37" evidence="1"/>
<dbReference type="PROSITE" id="PS00095">
    <property type="entry name" value="C5_MTASE_2"/>
    <property type="match status" value="1"/>
</dbReference>
<dbReference type="Pfam" id="PF00145">
    <property type="entry name" value="DNA_methylase"/>
    <property type="match status" value="1"/>
</dbReference>
<evidence type="ECO:0000256" key="4">
    <source>
        <dbReference type="ARBA" id="ARBA00022691"/>
    </source>
</evidence>
<proteinExistence type="inferred from homology"/>
<dbReference type="Gene3D" id="3.40.50.150">
    <property type="entry name" value="Vaccinia Virus protein VP39"/>
    <property type="match status" value="1"/>
</dbReference>
<dbReference type="GO" id="GO:0044027">
    <property type="term" value="P:negative regulation of gene expression via chromosomal CpG island methylation"/>
    <property type="evidence" value="ECO:0007669"/>
    <property type="project" value="TreeGrafter"/>
</dbReference>
<dbReference type="PANTHER" id="PTHR10629">
    <property type="entry name" value="CYTOSINE-SPECIFIC METHYLTRANSFERASE"/>
    <property type="match status" value="1"/>
</dbReference>
<dbReference type="InterPro" id="IPR029063">
    <property type="entry name" value="SAM-dependent_MTases_sf"/>
</dbReference>
<dbReference type="PROSITE" id="PS51679">
    <property type="entry name" value="SAM_MT_C5"/>
    <property type="match status" value="1"/>
</dbReference>
<dbReference type="PANTHER" id="PTHR10629:SF52">
    <property type="entry name" value="DNA (CYTOSINE-5)-METHYLTRANSFERASE 1"/>
    <property type="match status" value="1"/>
</dbReference>
<dbReference type="InterPro" id="IPR001525">
    <property type="entry name" value="C5_MeTfrase"/>
</dbReference>